<name>A0A9N8ZB85_9GLOM</name>
<dbReference type="OrthoDB" id="10585022at2759"/>
<comment type="caution">
    <text evidence="2">The sequence shown here is derived from an EMBL/GenBank/DDBJ whole genome shotgun (WGS) entry which is preliminary data.</text>
</comment>
<reference evidence="2" key="1">
    <citation type="submission" date="2021-06" db="EMBL/GenBank/DDBJ databases">
        <authorList>
            <person name="Kallberg Y."/>
            <person name="Tangrot J."/>
            <person name="Rosling A."/>
        </authorList>
    </citation>
    <scope>NUCLEOTIDE SEQUENCE</scope>
    <source>
        <strain evidence="2">CL551</strain>
    </source>
</reference>
<evidence type="ECO:0000313" key="3">
    <source>
        <dbReference type="Proteomes" id="UP000789342"/>
    </source>
</evidence>
<accession>A0A9N8ZB85</accession>
<sequence length="189" mass="21154">MVDYKFILYVLAIYYYTTVGADYSVSLITPQDIQIGLTTVISWTFEGIQETTVELGIANFVTSVSTVIDPNVILADESQYWNVTVLSGRYRFYILDKFKEYQEFSEAFIVVQTNGSVLGSSNSSSSNNTSIGPIRLSKTTITIILAVFLSFFGLGALYGLYKSKRKPTFFVLYLLAFVLPPLCVIIYVV</sequence>
<feature type="transmembrane region" description="Helical" evidence="1">
    <location>
        <begin position="6"/>
        <end position="25"/>
    </location>
</feature>
<keyword evidence="1" id="KW-1133">Transmembrane helix</keyword>
<keyword evidence="1" id="KW-0812">Transmembrane</keyword>
<keyword evidence="3" id="KW-1185">Reference proteome</keyword>
<dbReference type="Proteomes" id="UP000789342">
    <property type="component" value="Unassembled WGS sequence"/>
</dbReference>
<organism evidence="2 3">
    <name type="scientific">Acaulospora morrowiae</name>
    <dbReference type="NCBI Taxonomy" id="94023"/>
    <lineage>
        <taxon>Eukaryota</taxon>
        <taxon>Fungi</taxon>
        <taxon>Fungi incertae sedis</taxon>
        <taxon>Mucoromycota</taxon>
        <taxon>Glomeromycotina</taxon>
        <taxon>Glomeromycetes</taxon>
        <taxon>Diversisporales</taxon>
        <taxon>Acaulosporaceae</taxon>
        <taxon>Acaulospora</taxon>
    </lineage>
</organism>
<feature type="transmembrane region" description="Helical" evidence="1">
    <location>
        <begin position="141"/>
        <end position="161"/>
    </location>
</feature>
<feature type="transmembrane region" description="Helical" evidence="1">
    <location>
        <begin position="167"/>
        <end position="188"/>
    </location>
</feature>
<evidence type="ECO:0000256" key="1">
    <source>
        <dbReference type="SAM" id="Phobius"/>
    </source>
</evidence>
<dbReference type="AlphaFoldDB" id="A0A9N8ZB85"/>
<keyword evidence="1" id="KW-0472">Membrane</keyword>
<dbReference type="EMBL" id="CAJVPV010001154">
    <property type="protein sequence ID" value="CAG8488214.1"/>
    <property type="molecule type" value="Genomic_DNA"/>
</dbReference>
<gene>
    <name evidence="2" type="ORF">AMORRO_LOCUS2648</name>
</gene>
<protein>
    <submittedName>
        <fullName evidence="2">8941_t:CDS:1</fullName>
    </submittedName>
</protein>
<feature type="non-terminal residue" evidence="2">
    <location>
        <position position="189"/>
    </location>
</feature>
<proteinExistence type="predicted"/>
<evidence type="ECO:0000313" key="2">
    <source>
        <dbReference type="EMBL" id="CAG8488214.1"/>
    </source>
</evidence>